<keyword evidence="2" id="KW-1185">Reference proteome</keyword>
<accession>A0ABV0QHK9</accession>
<evidence type="ECO:0000313" key="2">
    <source>
        <dbReference type="Proteomes" id="UP001434883"/>
    </source>
</evidence>
<sequence length="102" mass="11228">MIGIGMRENCSCFVSKQFLKPWYTLILKPAHSMNQEKKALTAKSTIPGDTSGIAVEHATHKRRAQSLTQPSRVRIPSLETHVACLPPPFLCKSFYNAVTSAG</sequence>
<dbReference type="EMBL" id="JAHRIN010010694">
    <property type="protein sequence ID" value="MEQ2195301.1"/>
    <property type="molecule type" value="Genomic_DNA"/>
</dbReference>
<name>A0ABV0QHK9_9TELE</name>
<dbReference type="Proteomes" id="UP001434883">
    <property type="component" value="Unassembled WGS sequence"/>
</dbReference>
<organism evidence="1 2">
    <name type="scientific">Xenoophorus captivus</name>
    <dbReference type="NCBI Taxonomy" id="1517983"/>
    <lineage>
        <taxon>Eukaryota</taxon>
        <taxon>Metazoa</taxon>
        <taxon>Chordata</taxon>
        <taxon>Craniata</taxon>
        <taxon>Vertebrata</taxon>
        <taxon>Euteleostomi</taxon>
        <taxon>Actinopterygii</taxon>
        <taxon>Neopterygii</taxon>
        <taxon>Teleostei</taxon>
        <taxon>Neoteleostei</taxon>
        <taxon>Acanthomorphata</taxon>
        <taxon>Ovalentaria</taxon>
        <taxon>Atherinomorphae</taxon>
        <taxon>Cyprinodontiformes</taxon>
        <taxon>Goodeidae</taxon>
        <taxon>Xenoophorus</taxon>
    </lineage>
</organism>
<proteinExistence type="predicted"/>
<evidence type="ECO:0000313" key="1">
    <source>
        <dbReference type="EMBL" id="MEQ2195301.1"/>
    </source>
</evidence>
<protein>
    <submittedName>
        <fullName evidence="1">Uncharacterized protein</fullName>
    </submittedName>
</protein>
<gene>
    <name evidence="1" type="ORF">XENOCAPTIV_010480</name>
</gene>
<reference evidence="1 2" key="1">
    <citation type="submission" date="2021-06" db="EMBL/GenBank/DDBJ databases">
        <authorList>
            <person name="Palmer J.M."/>
        </authorList>
    </citation>
    <scope>NUCLEOTIDE SEQUENCE [LARGE SCALE GENOMIC DNA]</scope>
    <source>
        <strain evidence="1 2">XC_2019</strain>
        <tissue evidence="1">Muscle</tissue>
    </source>
</reference>
<comment type="caution">
    <text evidence="1">The sequence shown here is derived from an EMBL/GenBank/DDBJ whole genome shotgun (WGS) entry which is preliminary data.</text>
</comment>